<accession>A0ACC1JAQ2</accession>
<name>A0ACC1JAQ2_9FUNG</name>
<proteinExistence type="predicted"/>
<keyword evidence="2" id="KW-1185">Reference proteome</keyword>
<organism evidence="1 2">
    <name type="scientific">Linderina macrospora</name>
    <dbReference type="NCBI Taxonomy" id="4868"/>
    <lineage>
        <taxon>Eukaryota</taxon>
        <taxon>Fungi</taxon>
        <taxon>Fungi incertae sedis</taxon>
        <taxon>Zoopagomycota</taxon>
        <taxon>Kickxellomycotina</taxon>
        <taxon>Kickxellomycetes</taxon>
        <taxon>Kickxellales</taxon>
        <taxon>Kickxellaceae</taxon>
        <taxon>Linderina</taxon>
    </lineage>
</organism>
<dbReference type="EMBL" id="JANBPW010001459">
    <property type="protein sequence ID" value="KAJ1944441.1"/>
    <property type="molecule type" value="Genomic_DNA"/>
</dbReference>
<feature type="non-terminal residue" evidence="1">
    <location>
        <position position="804"/>
    </location>
</feature>
<reference evidence="1" key="1">
    <citation type="submission" date="2022-07" db="EMBL/GenBank/DDBJ databases">
        <title>Phylogenomic reconstructions and comparative analyses of Kickxellomycotina fungi.</title>
        <authorList>
            <person name="Reynolds N.K."/>
            <person name="Stajich J.E."/>
            <person name="Barry K."/>
            <person name="Grigoriev I.V."/>
            <person name="Crous P."/>
            <person name="Smith M.E."/>
        </authorList>
    </citation>
    <scope>NUCLEOTIDE SEQUENCE</scope>
    <source>
        <strain evidence="1">NRRL 5244</strain>
    </source>
</reference>
<dbReference type="Proteomes" id="UP001150603">
    <property type="component" value="Unassembled WGS sequence"/>
</dbReference>
<evidence type="ECO:0000313" key="1">
    <source>
        <dbReference type="EMBL" id="KAJ1944441.1"/>
    </source>
</evidence>
<evidence type="ECO:0000313" key="2">
    <source>
        <dbReference type="Proteomes" id="UP001150603"/>
    </source>
</evidence>
<gene>
    <name evidence="1" type="ORF">FBU59_002600</name>
</gene>
<protein>
    <submittedName>
        <fullName evidence="1">Uncharacterized protein</fullName>
    </submittedName>
</protein>
<comment type="caution">
    <text evidence="1">The sequence shown here is derived from an EMBL/GenBank/DDBJ whole genome shotgun (WGS) entry which is preliminary data.</text>
</comment>
<sequence length="804" mass="87666">MSTHTNNGSGGGSGSKAAYFVKGLKLDAKIVPPPLGHQRARRRKVRFEQEPVPRVRVRMEALVHVLHQGEQCVDLLCIGDPQDPDEGDWPTVERAEFSLIDGGADYAESVITSPGASPRIQPQSLTDEWVSQMPELDATPMATPVLRQQHQPGPKRRITPVFHVREVSPYPPPPPALTVQHRANGDSRLKQQEQYQEQQQQQQRPSSSGSSHYESHTQASYSRARARATDRVAIYGQDHSPVMPSTLSRRRSMPFNENSPFATATPGRPASVMGTGLSPRRSLADMFRDPSLPGGKRAHSSMGFANHSLGLHPIDNMLSERLPPMLREPPSPGIGSQWSQVFGGSEGSGSSVCVFDTDEQRGVFVARIREPRRVRISVWFTVPALAQAPAGSSSAPAVNGHTDGLVQPSASTMTIFPWESGSVTLSGLPRSLNTRVCIRLPHRRTLLGDSDDDTVLLNFSDTKDASADMLTTPQRRVMKVDMSDAPSTMRRAGISRGPLPELSPQGLPGDGCFYRIRMSQPSRSEPTSSRVMDARLASSEALGRKGKPSATSTGHGWLSTDDSDSQPSREGLIRQLSHDADLLLDRRLQRHIDETADDLATYLPPVGVKIDDFGSPQPVAAKIDDRQQEWDLFAQDQAGSEGFDYSKTELTTFKLKSIDMITLAWSPRLVEYCQPLDEPPAHAVLADHEEVEQLVQRRPVPPPAELFGLETIMSASSTPNNSMRARSGEPAPRLSTDRVFEALAKPVAVCEISAAAAVVAGKPAINGVDVRVRVNPQSLGLLTRVVLSLESVDEASAVVQWPES</sequence>